<sequence>MDNAMKSLDAILDAMAAPQSVPPVERTVRRERRTFYLQGIMETPRSFFLFSIKKTDGVRKEKYFGGQISFRLDLWVEISSGTVNVVRRCVCLARYQGSNTNSKITSECVSNERQHGDTASHRLGAIACDFLPDASQLHPQP</sequence>
<keyword evidence="2" id="KW-1185">Reference proteome</keyword>
<proteinExistence type="predicted"/>
<dbReference type="EMBL" id="JAYRBN010000053">
    <property type="protein sequence ID" value="KAL2743820.1"/>
    <property type="molecule type" value="Genomic_DNA"/>
</dbReference>
<reference evidence="1 2" key="1">
    <citation type="journal article" date="2024" name="Ann. Entomol. Soc. Am.">
        <title>Genomic analyses of the southern and eastern yellowjacket wasps (Hymenoptera: Vespidae) reveal evolutionary signatures of social life.</title>
        <authorList>
            <person name="Catto M.A."/>
            <person name="Caine P.B."/>
            <person name="Orr S.E."/>
            <person name="Hunt B.G."/>
            <person name="Goodisman M.A.D."/>
        </authorList>
    </citation>
    <scope>NUCLEOTIDE SEQUENCE [LARGE SCALE GENOMIC DNA]</scope>
    <source>
        <strain evidence="1">232</strain>
        <tissue evidence="1">Head and thorax</tissue>
    </source>
</reference>
<organism evidence="1 2">
    <name type="scientific">Vespula maculifrons</name>
    <name type="common">Eastern yellow jacket</name>
    <name type="synonym">Wasp</name>
    <dbReference type="NCBI Taxonomy" id="7453"/>
    <lineage>
        <taxon>Eukaryota</taxon>
        <taxon>Metazoa</taxon>
        <taxon>Ecdysozoa</taxon>
        <taxon>Arthropoda</taxon>
        <taxon>Hexapoda</taxon>
        <taxon>Insecta</taxon>
        <taxon>Pterygota</taxon>
        <taxon>Neoptera</taxon>
        <taxon>Endopterygota</taxon>
        <taxon>Hymenoptera</taxon>
        <taxon>Apocrita</taxon>
        <taxon>Aculeata</taxon>
        <taxon>Vespoidea</taxon>
        <taxon>Vespidae</taxon>
        <taxon>Vespinae</taxon>
        <taxon>Vespula</taxon>
    </lineage>
</organism>
<protein>
    <submittedName>
        <fullName evidence="1">Uncharacterized protein</fullName>
    </submittedName>
</protein>
<gene>
    <name evidence="1" type="ORF">V1477_007696</name>
</gene>
<evidence type="ECO:0000313" key="1">
    <source>
        <dbReference type="EMBL" id="KAL2743820.1"/>
    </source>
</evidence>
<dbReference type="AlphaFoldDB" id="A0ABD2CFJ2"/>
<accession>A0ABD2CFJ2</accession>
<dbReference type="Proteomes" id="UP001607303">
    <property type="component" value="Unassembled WGS sequence"/>
</dbReference>
<evidence type="ECO:0000313" key="2">
    <source>
        <dbReference type="Proteomes" id="UP001607303"/>
    </source>
</evidence>
<name>A0ABD2CFJ2_VESMC</name>
<comment type="caution">
    <text evidence="1">The sequence shown here is derived from an EMBL/GenBank/DDBJ whole genome shotgun (WGS) entry which is preliminary data.</text>
</comment>